<feature type="transmembrane region" description="Helical" evidence="7">
    <location>
        <begin position="55"/>
        <end position="76"/>
    </location>
</feature>
<evidence type="ECO:0000256" key="2">
    <source>
        <dbReference type="ARBA" id="ARBA00022692"/>
    </source>
</evidence>
<evidence type="ECO:0000313" key="8">
    <source>
        <dbReference type="EMBL" id="KIL62829.1"/>
    </source>
</evidence>
<organism evidence="8 9">
    <name type="scientific">Amanita muscaria (strain Koide BX008)</name>
    <dbReference type="NCBI Taxonomy" id="946122"/>
    <lineage>
        <taxon>Eukaryota</taxon>
        <taxon>Fungi</taxon>
        <taxon>Dikarya</taxon>
        <taxon>Basidiomycota</taxon>
        <taxon>Agaricomycotina</taxon>
        <taxon>Agaricomycetes</taxon>
        <taxon>Agaricomycetidae</taxon>
        <taxon>Agaricales</taxon>
        <taxon>Pluteineae</taxon>
        <taxon>Amanitaceae</taxon>
        <taxon>Amanita</taxon>
    </lineage>
</organism>
<keyword evidence="9" id="KW-1185">Reference proteome</keyword>
<keyword evidence="3" id="KW-0256">Endoplasmic reticulum</keyword>
<keyword evidence="4 7" id="KW-1133">Transmembrane helix</keyword>
<proteinExistence type="predicted"/>
<dbReference type="HOGENOM" id="CLU_122021_2_1_1"/>
<keyword evidence="5 7" id="KW-0472">Membrane</keyword>
<name>A0A0C2T873_AMAMK</name>
<keyword evidence="2 7" id="KW-0812">Transmembrane</keyword>
<evidence type="ECO:0000256" key="3">
    <source>
        <dbReference type="ARBA" id="ARBA00022824"/>
    </source>
</evidence>
<reference evidence="8 9" key="1">
    <citation type="submission" date="2014-04" db="EMBL/GenBank/DDBJ databases">
        <title>Evolutionary Origins and Diversification of the Mycorrhizal Mutualists.</title>
        <authorList>
            <consortium name="DOE Joint Genome Institute"/>
            <consortium name="Mycorrhizal Genomics Consortium"/>
            <person name="Kohler A."/>
            <person name="Kuo A."/>
            <person name="Nagy L.G."/>
            <person name="Floudas D."/>
            <person name="Copeland A."/>
            <person name="Barry K.W."/>
            <person name="Cichocki N."/>
            <person name="Veneault-Fourrey C."/>
            <person name="LaButti K."/>
            <person name="Lindquist E.A."/>
            <person name="Lipzen A."/>
            <person name="Lundell T."/>
            <person name="Morin E."/>
            <person name="Murat C."/>
            <person name="Riley R."/>
            <person name="Ohm R."/>
            <person name="Sun H."/>
            <person name="Tunlid A."/>
            <person name="Henrissat B."/>
            <person name="Grigoriev I.V."/>
            <person name="Hibbett D.S."/>
            <person name="Martin F."/>
        </authorList>
    </citation>
    <scope>NUCLEOTIDE SEQUENCE [LARGE SCALE GENOMIC DNA]</scope>
    <source>
        <strain evidence="8 9">Koide BX008</strain>
    </source>
</reference>
<accession>A0A0C2T873</accession>
<evidence type="ECO:0000256" key="5">
    <source>
        <dbReference type="ARBA" id="ARBA00023136"/>
    </source>
</evidence>
<dbReference type="InParanoid" id="A0A0C2T873"/>
<protein>
    <submittedName>
        <fullName evidence="8">Uncharacterized protein</fullName>
    </submittedName>
</protein>
<dbReference type="Proteomes" id="UP000054549">
    <property type="component" value="Unassembled WGS sequence"/>
</dbReference>
<evidence type="ECO:0000256" key="6">
    <source>
        <dbReference type="SAM" id="MobiDB-lite"/>
    </source>
</evidence>
<comment type="subcellular location">
    <subcellularLocation>
        <location evidence="1">Endoplasmic reticulum membrane</location>
        <topology evidence="1">Multi-pass membrane protein</topology>
    </subcellularLocation>
</comment>
<dbReference type="InterPro" id="IPR024512">
    <property type="entry name" value="Ser_palmitoyltrfase_ssu-like"/>
</dbReference>
<feature type="region of interest" description="Disordered" evidence="6">
    <location>
        <begin position="1"/>
        <end position="26"/>
    </location>
</feature>
<dbReference type="AlphaFoldDB" id="A0A0C2T873"/>
<dbReference type="OrthoDB" id="202672at2759"/>
<dbReference type="Pfam" id="PF11779">
    <property type="entry name" value="SPT_ssu-like"/>
    <property type="match status" value="1"/>
</dbReference>
<gene>
    <name evidence="8" type="ORF">M378DRAFT_80651</name>
</gene>
<sequence length="105" mass="12395">MSSVVKPPTVLPRARPDRSYASNPPKSKLGYFLWRQRMWFESTFGLTVMEPWEKVLMLTIFAILFVLVLTGFIKYLPHLAFMHRRAKYYLWGHENGDVFIEASRI</sequence>
<dbReference type="STRING" id="946122.A0A0C2T873"/>
<evidence type="ECO:0000256" key="1">
    <source>
        <dbReference type="ARBA" id="ARBA00004477"/>
    </source>
</evidence>
<dbReference type="GO" id="GO:0005789">
    <property type="term" value="C:endoplasmic reticulum membrane"/>
    <property type="evidence" value="ECO:0007669"/>
    <property type="project" value="UniProtKB-SubCell"/>
</dbReference>
<evidence type="ECO:0000256" key="7">
    <source>
        <dbReference type="SAM" id="Phobius"/>
    </source>
</evidence>
<evidence type="ECO:0000256" key="4">
    <source>
        <dbReference type="ARBA" id="ARBA00022989"/>
    </source>
</evidence>
<evidence type="ECO:0000313" key="9">
    <source>
        <dbReference type="Proteomes" id="UP000054549"/>
    </source>
</evidence>
<dbReference type="EMBL" id="KN818266">
    <property type="protein sequence ID" value="KIL62829.1"/>
    <property type="molecule type" value="Genomic_DNA"/>
</dbReference>